<dbReference type="AlphaFoldDB" id="A0A183DHW6"/>
<dbReference type="WBParaSite" id="GPUH_0000831601-mRNA-1">
    <property type="protein sequence ID" value="GPUH_0000831601-mRNA-1"/>
    <property type="gene ID" value="GPUH_0000831601"/>
</dbReference>
<dbReference type="EMBL" id="UYRT01023848">
    <property type="protein sequence ID" value="VDK61772.1"/>
    <property type="molecule type" value="Genomic_DNA"/>
</dbReference>
<reference evidence="2 3" key="2">
    <citation type="submission" date="2018-11" db="EMBL/GenBank/DDBJ databases">
        <authorList>
            <consortium name="Pathogen Informatics"/>
        </authorList>
    </citation>
    <scope>NUCLEOTIDE SEQUENCE [LARGE SCALE GENOMIC DNA]</scope>
</reference>
<reference evidence="4" key="1">
    <citation type="submission" date="2016-06" db="UniProtKB">
        <authorList>
            <consortium name="WormBaseParasite"/>
        </authorList>
    </citation>
    <scope>IDENTIFICATION</scope>
</reference>
<dbReference type="OrthoDB" id="9984207at2759"/>
<dbReference type="PANTHER" id="PTHR19879:SF1">
    <property type="entry name" value="CANNONBALL-RELATED"/>
    <property type="match status" value="1"/>
</dbReference>
<protein>
    <submittedName>
        <fullName evidence="4">WD_REPEATS_REGION domain-containing protein</fullName>
    </submittedName>
</protein>
<organism evidence="4">
    <name type="scientific">Gongylonema pulchrum</name>
    <dbReference type="NCBI Taxonomy" id="637853"/>
    <lineage>
        <taxon>Eukaryota</taxon>
        <taxon>Metazoa</taxon>
        <taxon>Ecdysozoa</taxon>
        <taxon>Nematoda</taxon>
        <taxon>Chromadorea</taxon>
        <taxon>Rhabditida</taxon>
        <taxon>Spirurina</taxon>
        <taxon>Spiruromorpha</taxon>
        <taxon>Spiruroidea</taxon>
        <taxon>Gongylonematidae</taxon>
        <taxon>Gongylonema</taxon>
    </lineage>
</organism>
<accession>A0A183DHW6</accession>
<dbReference type="GO" id="GO:0005669">
    <property type="term" value="C:transcription factor TFIID complex"/>
    <property type="evidence" value="ECO:0007669"/>
    <property type="project" value="TreeGrafter"/>
</dbReference>
<name>A0A183DHW6_9BILA</name>
<sequence>MRQKLKTALRVPPGRLVQSLKVVGDSSRRCKYVRCFVGHRDGIWHITASRGPQPVLASASADQTCLLWSVDTGSCLAQYLGHMGSVNGAAFGPTVTAAAATDPAERTIATASGDRTAHIWKFTIPGIFVLP</sequence>
<dbReference type="InterPro" id="IPR036322">
    <property type="entry name" value="WD40_repeat_dom_sf"/>
</dbReference>
<dbReference type="InterPro" id="IPR001680">
    <property type="entry name" value="WD40_rpt"/>
</dbReference>
<evidence type="ECO:0000313" key="3">
    <source>
        <dbReference type="Proteomes" id="UP000271098"/>
    </source>
</evidence>
<proteinExistence type="predicted"/>
<dbReference type="Pfam" id="PF00400">
    <property type="entry name" value="WD40"/>
    <property type="match status" value="2"/>
</dbReference>
<gene>
    <name evidence="2" type="ORF">GPUH_LOCUS8307</name>
</gene>
<dbReference type="SMART" id="SM00320">
    <property type="entry name" value="WD40"/>
    <property type="match status" value="2"/>
</dbReference>
<feature type="repeat" description="WD" evidence="1">
    <location>
        <begin position="36"/>
        <end position="78"/>
    </location>
</feature>
<keyword evidence="3" id="KW-1185">Reference proteome</keyword>
<dbReference type="InterPro" id="IPR015943">
    <property type="entry name" value="WD40/YVTN_repeat-like_dom_sf"/>
</dbReference>
<dbReference type="Proteomes" id="UP000271098">
    <property type="component" value="Unassembled WGS sequence"/>
</dbReference>
<dbReference type="SUPFAM" id="SSF50978">
    <property type="entry name" value="WD40 repeat-like"/>
    <property type="match status" value="1"/>
</dbReference>
<evidence type="ECO:0000256" key="1">
    <source>
        <dbReference type="PROSITE-ProRule" id="PRU00221"/>
    </source>
</evidence>
<evidence type="ECO:0000313" key="4">
    <source>
        <dbReference type="WBParaSite" id="GPUH_0000831601-mRNA-1"/>
    </source>
</evidence>
<dbReference type="Gene3D" id="2.130.10.10">
    <property type="entry name" value="YVTN repeat-like/Quinoprotein amine dehydrogenase"/>
    <property type="match status" value="1"/>
</dbReference>
<keyword evidence="1" id="KW-0853">WD repeat</keyword>
<dbReference type="PANTHER" id="PTHR19879">
    <property type="entry name" value="TRANSCRIPTION INITIATION FACTOR TFIID"/>
    <property type="match status" value="1"/>
</dbReference>
<dbReference type="PROSITE" id="PS50082">
    <property type="entry name" value="WD_REPEATS_2"/>
    <property type="match status" value="1"/>
</dbReference>
<evidence type="ECO:0000313" key="2">
    <source>
        <dbReference type="EMBL" id="VDK61772.1"/>
    </source>
</evidence>
<dbReference type="GO" id="GO:0006367">
    <property type="term" value="P:transcription initiation at RNA polymerase II promoter"/>
    <property type="evidence" value="ECO:0007669"/>
    <property type="project" value="TreeGrafter"/>
</dbReference>
<dbReference type="GO" id="GO:0016251">
    <property type="term" value="F:RNA polymerase II general transcription initiation factor activity"/>
    <property type="evidence" value="ECO:0007669"/>
    <property type="project" value="TreeGrafter"/>
</dbReference>